<name>A0A316D5V6_9BACL</name>
<evidence type="ECO:0000313" key="9">
    <source>
        <dbReference type="EMBL" id="PWK09626.1"/>
    </source>
</evidence>
<dbReference type="Gene3D" id="1.10.3470.10">
    <property type="entry name" value="ABC transporter involved in vitamin B12 uptake, BtuC"/>
    <property type="match status" value="1"/>
</dbReference>
<evidence type="ECO:0000256" key="2">
    <source>
        <dbReference type="ARBA" id="ARBA00007935"/>
    </source>
</evidence>
<evidence type="ECO:0000256" key="6">
    <source>
        <dbReference type="ARBA" id="ARBA00022989"/>
    </source>
</evidence>
<feature type="transmembrane region" description="Helical" evidence="8">
    <location>
        <begin position="291"/>
        <end position="313"/>
    </location>
</feature>
<dbReference type="SUPFAM" id="SSF81345">
    <property type="entry name" value="ABC transporter involved in vitamin B12 uptake, BtuC"/>
    <property type="match status" value="1"/>
</dbReference>
<sequence>MKRPYFHVRNARLRFSLLLHRQSLSILIGLLLATFAVFVLSTGTGQVSISPLRVLNVLFGAGTAQDTLIVHSLRLPRTVIAVMIGVSLAMSGAILQGIVRNPLASPDVIGITGGASVAAVLFLTKLEGVSIQLLPIAALLGAVLVTALLYLLSWKNGITPLRLVLIGVGLNAATNSLTTLMTVMSPIYLTARAVTWMAGSVYGTNWKVVLYLLPWLVIFLPLAMIFGRSLNAQQLGDEVATGIGHPVQKHRVLLLLISVSLAGAAVAAGGAIGFVGLLAPHIGRKLVGPSMGILLPVSGLVGALIVLLADWVARTAFAPLDLPVGIFTAAVGAPFFIYLLYTNRNR</sequence>
<dbReference type="PANTHER" id="PTHR30472:SF24">
    <property type="entry name" value="FERRIC ENTEROBACTIN TRANSPORT SYSTEM PERMEASE PROTEIN FEPG"/>
    <property type="match status" value="1"/>
</dbReference>
<keyword evidence="5 8" id="KW-0812">Transmembrane</keyword>
<feature type="transmembrane region" description="Helical" evidence="8">
    <location>
        <begin position="129"/>
        <end position="151"/>
    </location>
</feature>
<evidence type="ECO:0000256" key="8">
    <source>
        <dbReference type="SAM" id="Phobius"/>
    </source>
</evidence>
<feature type="transmembrane region" description="Helical" evidence="8">
    <location>
        <begin position="320"/>
        <end position="341"/>
    </location>
</feature>
<evidence type="ECO:0000256" key="7">
    <source>
        <dbReference type="ARBA" id="ARBA00023136"/>
    </source>
</evidence>
<feature type="transmembrane region" description="Helical" evidence="8">
    <location>
        <begin position="208"/>
        <end position="226"/>
    </location>
</feature>
<reference evidence="9 10" key="1">
    <citation type="submission" date="2018-05" db="EMBL/GenBank/DDBJ databases">
        <title>Genomic Encyclopedia of Type Strains, Phase IV (KMG-IV): sequencing the most valuable type-strain genomes for metagenomic binning, comparative biology and taxonomic classification.</title>
        <authorList>
            <person name="Goeker M."/>
        </authorList>
    </citation>
    <scope>NUCLEOTIDE SEQUENCE [LARGE SCALE GENOMIC DNA]</scope>
    <source>
        <strain evidence="9 10">DSM 18773</strain>
    </source>
</reference>
<dbReference type="RefSeq" id="WP_211320404.1">
    <property type="nucleotide sequence ID" value="NZ_QGGL01000013.1"/>
</dbReference>
<feature type="transmembrane region" description="Helical" evidence="8">
    <location>
        <begin position="106"/>
        <end position="123"/>
    </location>
</feature>
<dbReference type="Pfam" id="PF01032">
    <property type="entry name" value="FecCD"/>
    <property type="match status" value="1"/>
</dbReference>
<accession>A0A316D5V6</accession>
<keyword evidence="6 8" id="KW-1133">Transmembrane helix</keyword>
<evidence type="ECO:0000256" key="3">
    <source>
        <dbReference type="ARBA" id="ARBA00022448"/>
    </source>
</evidence>
<dbReference type="GO" id="GO:0005886">
    <property type="term" value="C:plasma membrane"/>
    <property type="evidence" value="ECO:0007669"/>
    <property type="project" value="UniProtKB-SubCell"/>
</dbReference>
<dbReference type="Proteomes" id="UP000245634">
    <property type="component" value="Unassembled WGS sequence"/>
</dbReference>
<gene>
    <name evidence="9" type="ORF">C7459_11360</name>
</gene>
<dbReference type="PANTHER" id="PTHR30472">
    <property type="entry name" value="FERRIC ENTEROBACTIN TRANSPORT SYSTEM PERMEASE PROTEIN"/>
    <property type="match status" value="1"/>
</dbReference>
<protein>
    <submittedName>
        <fullName evidence="9">Iron complex transport system permease protein</fullName>
    </submittedName>
</protein>
<dbReference type="EMBL" id="QGGL01000013">
    <property type="protein sequence ID" value="PWK09626.1"/>
    <property type="molecule type" value="Genomic_DNA"/>
</dbReference>
<dbReference type="CDD" id="cd06550">
    <property type="entry name" value="TM_ABC_iron-siderophores_like"/>
    <property type="match status" value="1"/>
</dbReference>
<dbReference type="InterPro" id="IPR000522">
    <property type="entry name" value="ABC_transptr_permease_BtuC"/>
</dbReference>
<keyword evidence="4" id="KW-1003">Cell membrane</keyword>
<dbReference type="AlphaFoldDB" id="A0A316D5V6"/>
<dbReference type="InterPro" id="IPR037294">
    <property type="entry name" value="ABC_BtuC-like"/>
</dbReference>
<comment type="subcellular location">
    <subcellularLocation>
        <location evidence="1">Cell membrane</location>
        <topology evidence="1">Multi-pass membrane protein</topology>
    </subcellularLocation>
</comment>
<organism evidence="9 10">
    <name type="scientific">Tumebacillus permanentifrigoris</name>
    <dbReference type="NCBI Taxonomy" id="378543"/>
    <lineage>
        <taxon>Bacteria</taxon>
        <taxon>Bacillati</taxon>
        <taxon>Bacillota</taxon>
        <taxon>Bacilli</taxon>
        <taxon>Bacillales</taxon>
        <taxon>Alicyclobacillaceae</taxon>
        <taxon>Tumebacillus</taxon>
    </lineage>
</organism>
<evidence type="ECO:0000256" key="4">
    <source>
        <dbReference type="ARBA" id="ARBA00022475"/>
    </source>
</evidence>
<feature type="transmembrane region" description="Helical" evidence="8">
    <location>
        <begin position="163"/>
        <end position="188"/>
    </location>
</feature>
<evidence type="ECO:0000256" key="5">
    <source>
        <dbReference type="ARBA" id="ARBA00022692"/>
    </source>
</evidence>
<keyword evidence="7 8" id="KW-0472">Membrane</keyword>
<feature type="transmembrane region" description="Helical" evidence="8">
    <location>
        <begin position="252"/>
        <end position="279"/>
    </location>
</feature>
<evidence type="ECO:0000313" key="10">
    <source>
        <dbReference type="Proteomes" id="UP000245634"/>
    </source>
</evidence>
<keyword evidence="3" id="KW-0813">Transport</keyword>
<comment type="caution">
    <text evidence="9">The sequence shown here is derived from an EMBL/GenBank/DDBJ whole genome shotgun (WGS) entry which is preliminary data.</text>
</comment>
<dbReference type="GO" id="GO:0022857">
    <property type="term" value="F:transmembrane transporter activity"/>
    <property type="evidence" value="ECO:0007669"/>
    <property type="project" value="InterPro"/>
</dbReference>
<evidence type="ECO:0000256" key="1">
    <source>
        <dbReference type="ARBA" id="ARBA00004651"/>
    </source>
</evidence>
<comment type="similarity">
    <text evidence="2">Belongs to the binding-protein-dependent transport system permease family. FecCD subfamily.</text>
</comment>
<dbReference type="FunFam" id="1.10.3470.10:FF:000001">
    <property type="entry name" value="Vitamin B12 ABC transporter permease BtuC"/>
    <property type="match status" value="1"/>
</dbReference>
<feature type="transmembrane region" description="Helical" evidence="8">
    <location>
        <begin position="78"/>
        <end position="99"/>
    </location>
</feature>
<dbReference type="GO" id="GO:0033214">
    <property type="term" value="P:siderophore-iron import into cell"/>
    <property type="evidence" value="ECO:0007669"/>
    <property type="project" value="TreeGrafter"/>
</dbReference>
<proteinExistence type="inferred from homology"/>
<keyword evidence="10" id="KW-1185">Reference proteome</keyword>